<dbReference type="AlphaFoldDB" id="D4Z0W5"/>
<accession>D4Z0W5</accession>
<protein>
    <submittedName>
        <fullName evidence="1">Uncharacterized protein</fullName>
    </submittedName>
</protein>
<proteinExistence type="predicted"/>
<gene>
    <name evidence="1" type="ordered locus">SJA_C1-14130</name>
</gene>
<evidence type="ECO:0000313" key="2">
    <source>
        <dbReference type="Proteomes" id="UP000007753"/>
    </source>
</evidence>
<dbReference type="EMBL" id="AP010803">
    <property type="protein sequence ID" value="BAI96247.1"/>
    <property type="molecule type" value="Genomic_DNA"/>
</dbReference>
<reference evidence="1 2" key="1">
    <citation type="journal article" date="2010" name="J. Bacteriol.">
        <title>Complete genome sequence of the representative gamma-hexachlorocyclohexane-degrading bacterium Sphingobium japonicum UT26.</title>
        <authorList>
            <person name="Nagata Y."/>
            <person name="Ohtsubo Y."/>
            <person name="Endo R."/>
            <person name="Ichikawa N."/>
            <person name="Ankai A."/>
            <person name="Oguchi A."/>
            <person name="Fukui S."/>
            <person name="Fujita N."/>
            <person name="Tsuda M."/>
        </authorList>
    </citation>
    <scope>NUCLEOTIDE SEQUENCE [LARGE SCALE GENOMIC DNA]</scope>
    <source>
        <strain evidence="2">DSM 16413 / CCM 7287 / MTCC 6362 / UT26 / NBRC 101211 / UT26S</strain>
    </source>
</reference>
<dbReference type="KEGG" id="sjp:SJA_C1-14130"/>
<dbReference type="HOGENOM" id="CLU_2939418_0_0_5"/>
<dbReference type="Proteomes" id="UP000007753">
    <property type="component" value="Chromosome 1"/>
</dbReference>
<keyword evidence="2" id="KW-1185">Reference proteome</keyword>
<name>D4Z0W5_SPHIU</name>
<sequence>MGLSTQLQQCDTIVDNRIFYAMQAVEMTHATLALFAPCCRHPVMHLAGNTPIKMVHVEFV</sequence>
<organism evidence="1 2">
    <name type="scientific">Sphingobium indicum (strain DSM 16413 / CCM 7287 / MTCC 6362 / UT26 / NBRC 101211 / UT26S)</name>
    <name type="common">Sphingobium japonicum</name>
    <dbReference type="NCBI Taxonomy" id="452662"/>
    <lineage>
        <taxon>Bacteria</taxon>
        <taxon>Pseudomonadati</taxon>
        <taxon>Pseudomonadota</taxon>
        <taxon>Alphaproteobacteria</taxon>
        <taxon>Sphingomonadales</taxon>
        <taxon>Sphingomonadaceae</taxon>
        <taxon>Sphingobium</taxon>
    </lineage>
</organism>
<evidence type="ECO:0000313" key="1">
    <source>
        <dbReference type="EMBL" id="BAI96247.1"/>
    </source>
</evidence>